<dbReference type="Pfam" id="PF03480">
    <property type="entry name" value="DctP"/>
    <property type="match status" value="1"/>
</dbReference>
<feature type="signal peptide" evidence="2">
    <location>
        <begin position="1"/>
        <end position="26"/>
    </location>
</feature>
<evidence type="ECO:0000256" key="2">
    <source>
        <dbReference type="SAM" id="SignalP"/>
    </source>
</evidence>
<dbReference type="PIRSF" id="PIRSF006470">
    <property type="entry name" value="DctB"/>
    <property type="match status" value="1"/>
</dbReference>
<dbReference type="InterPro" id="IPR018389">
    <property type="entry name" value="DctP_fam"/>
</dbReference>
<evidence type="ECO:0000313" key="4">
    <source>
        <dbReference type="Proteomes" id="UP000769780"/>
    </source>
</evidence>
<dbReference type="Gene3D" id="3.40.190.170">
    <property type="entry name" value="Bacterial extracellular solute-binding protein, family 7"/>
    <property type="match status" value="1"/>
</dbReference>
<name>A0ABS7KAD8_9BACI</name>
<evidence type="ECO:0000256" key="1">
    <source>
        <dbReference type="ARBA" id="ARBA00022729"/>
    </source>
</evidence>
<protein>
    <submittedName>
        <fullName evidence="3">TRAP transporter substrate-binding protein DctP</fullName>
    </submittedName>
</protein>
<comment type="caution">
    <text evidence="3">The sequence shown here is derived from an EMBL/GenBank/DDBJ whole genome shotgun (WGS) entry which is preliminary data.</text>
</comment>
<proteinExistence type="predicted"/>
<evidence type="ECO:0000313" key="3">
    <source>
        <dbReference type="EMBL" id="MBY0099217.1"/>
    </source>
</evidence>
<dbReference type="PROSITE" id="PS51257">
    <property type="entry name" value="PROKAR_LIPOPROTEIN"/>
    <property type="match status" value="1"/>
</dbReference>
<dbReference type="InterPro" id="IPR038404">
    <property type="entry name" value="TRAP_DctP_sf"/>
</dbReference>
<keyword evidence="1 2" id="KW-0732">Signal</keyword>
<feature type="chain" id="PRO_5046583128" evidence="2">
    <location>
        <begin position="27"/>
        <end position="343"/>
    </location>
</feature>
<reference evidence="3 4" key="1">
    <citation type="submission" date="2020-07" db="EMBL/GenBank/DDBJ databases">
        <title>Fungal Genomes of the International Space Station.</title>
        <authorList>
            <person name="Seuylemezian A."/>
            <person name="Singh N.K."/>
            <person name="Wood J."/>
            <person name="Venkateswaran K."/>
        </authorList>
    </citation>
    <scope>NUCLEOTIDE SEQUENCE [LARGE SCALE GENOMIC DNA]</scope>
    <source>
        <strain evidence="3 4">PL-B2</strain>
    </source>
</reference>
<dbReference type="PANTHER" id="PTHR33376:SF2">
    <property type="entry name" value="DICARBOXYLATE-BINDING PERIPLASMIC PROTEIN"/>
    <property type="match status" value="1"/>
</dbReference>
<dbReference type="NCBIfam" id="TIGR00787">
    <property type="entry name" value="dctP"/>
    <property type="match status" value="1"/>
</dbReference>
<dbReference type="PANTHER" id="PTHR33376">
    <property type="match status" value="1"/>
</dbReference>
<dbReference type="EMBL" id="JACWFH010000033">
    <property type="protein sequence ID" value="MBY0099217.1"/>
    <property type="molecule type" value="Genomic_DNA"/>
</dbReference>
<keyword evidence="4" id="KW-1185">Reference proteome</keyword>
<gene>
    <name evidence="3" type="primary">dctP</name>
    <name evidence="3" type="ORF">H0185_20835</name>
</gene>
<dbReference type="RefSeq" id="WP_221875430.1">
    <property type="nucleotide sequence ID" value="NZ_JACWFH010000033.1"/>
</dbReference>
<accession>A0ABS7KAD8</accession>
<dbReference type="Proteomes" id="UP000769780">
    <property type="component" value="Unassembled WGS sequence"/>
</dbReference>
<dbReference type="NCBIfam" id="NF037995">
    <property type="entry name" value="TRAP_S1"/>
    <property type="match status" value="1"/>
</dbReference>
<dbReference type="InterPro" id="IPR004682">
    <property type="entry name" value="TRAP_DctP"/>
</dbReference>
<organism evidence="3 4">
    <name type="scientific">Mesobacillus maritimus</name>
    <dbReference type="NCBI Taxonomy" id="1643336"/>
    <lineage>
        <taxon>Bacteria</taxon>
        <taxon>Bacillati</taxon>
        <taxon>Bacillota</taxon>
        <taxon>Bacilli</taxon>
        <taxon>Bacillales</taxon>
        <taxon>Bacillaceae</taxon>
        <taxon>Mesobacillus</taxon>
    </lineage>
</organism>
<sequence length="343" mass="38210">MKRLKLWMMMAAVFSLLLLSACGGGAEEASKEKGESGNDSDIIKIKVGHISPDDQAYAIGFMEYAEAVEEATDGKVQFEIFGNGALGGERELLEGVQLGTLDMSLITTGVVTNFVPEVAVIEFPFLFRDLDHTYKTLDGEIGQELLDKMSESNLKGISFWENGERYVANSQRPVKSVEDLKGLKMRTIESELLLDMYSALGTNATPMAFPEVYNGLQQGVIDGSDFSTGVYYTTKVYEQSKYFSEVPLYYASATLVINQELFDSMPEDVQKVVVDLGKEYAAKQRQINQDLMEEYKENLVADGVEIIPAEEIDIDGFRQAVESVYEKHADGYGDYIERIQNVE</sequence>